<dbReference type="Gene3D" id="1.10.10.60">
    <property type="entry name" value="Homeodomain-like"/>
    <property type="match status" value="1"/>
</dbReference>
<dbReference type="Pfam" id="PF12833">
    <property type="entry name" value="HTH_18"/>
    <property type="match status" value="1"/>
</dbReference>
<name>A0A2W5ELF8_9SPHI</name>
<protein>
    <submittedName>
        <fullName evidence="5">AraC family transcriptional regulator</fullName>
    </submittedName>
</protein>
<evidence type="ECO:0000313" key="5">
    <source>
        <dbReference type="EMBL" id="PZP44921.1"/>
    </source>
</evidence>
<dbReference type="GO" id="GO:0043565">
    <property type="term" value="F:sequence-specific DNA binding"/>
    <property type="evidence" value="ECO:0007669"/>
    <property type="project" value="InterPro"/>
</dbReference>
<accession>A0A2W5ELF8</accession>
<feature type="domain" description="HTH araC/xylS-type" evidence="4">
    <location>
        <begin position="162"/>
        <end position="260"/>
    </location>
</feature>
<dbReference type="SUPFAM" id="SSF46689">
    <property type="entry name" value="Homeodomain-like"/>
    <property type="match status" value="1"/>
</dbReference>
<gene>
    <name evidence="5" type="ORF">DI598_13980</name>
</gene>
<dbReference type="PANTHER" id="PTHR43280:SF32">
    <property type="entry name" value="TRANSCRIPTIONAL REGULATORY PROTEIN"/>
    <property type="match status" value="1"/>
</dbReference>
<keyword evidence="3" id="KW-0804">Transcription</keyword>
<dbReference type="SMART" id="SM00342">
    <property type="entry name" value="HTH_ARAC"/>
    <property type="match status" value="1"/>
</dbReference>
<dbReference type="PANTHER" id="PTHR43280">
    <property type="entry name" value="ARAC-FAMILY TRANSCRIPTIONAL REGULATOR"/>
    <property type="match status" value="1"/>
</dbReference>
<keyword evidence="1" id="KW-0805">Transcription regulation</keyword>
<dbReference type="EMBL" id="QFOI01000293">
    <property type="protein sequence ID" value="PZP44921.1"/>
    <property type="molecule type" value="Genomic_DNA"/>
</dbReference>
<dbReference type="PROSITE" id="PS01124">
    <property type="entry name" value="HTH_ARAC_FAMILY_2"/>
    <property type="match status" value="1"/>
</dbReference>
<dbReference type="InterPro" id="IPR009057">
    <property type="entry name" value="Homeodomain-like_sf"/>
</dbReference>
<evidence type="ECO:0000256" key="2">
    <source>
        <dbReference type="ARBA" id="ARBA00023125"/>
    </source>
</evidence>
<evidence type="ECO:0000256" key="3">
    <source>
        <dbReference type="ARBA" id="ARBA00023163"/>
    </source>
</evidence>
<keyword evidence="2" id="KW-0238">DNA-binding</keyword>
<reference evidence="5 6" key="1">
    <citation type="submission" date="2017-11" db="EMBL/GenBank/DDBJ databases">
        <title>Infants hospitalized years apart are colonized by the same room-sourced microbial strains.</title>
        <authorList>
            <person name="Brooks B."/>
            <person name="Olm M.R."/>
            <person name="Firek B.A."/>
            <person name="Baker R."/>
            <person name="Thomas B.C."/>
            <person name="Morowitz M.J."/>
            <person name="Banfield J.F."/>
        </authorList>
    </citation>
    <scope>NUCLEOTIDE SEQUENCE [LARGE SCALE GENOMIC DNA]</scope>
    <source>
        <strain evidence="5">S2_009_000_R2_76</strain>
    </source>
</reference>
<dbReference type="Proteomes" id="UP000249645">
    <property type="component" value="Unassembled WGS sequence"/>
</dbReference>
<dbReference type="GO" id="GO:0003700">
    <property type="term" value="F:DNA-binding transcription factor activity"/>
    <property type="evidence" value="ECO:0007669"/>
    <property type="project" value="InterPro"/>
</dbReference>
<feature type="non-terminal residue" evidence="5">
    <location>
        <position position="1"/>
    </location>
</feature>
<dbReference type="AlphaFoldDB" id="A0A2W5ELF8"/>
<evidence type="ECO:0000256" key="1">
    <source>
        <dbReference type="ARBA" id="ARBA00023015"/>
    </source>
</evidence>
<organism evidence="5 6">
    <name type="scientific">Pseudopedobacter saltans</name>
    <dbReference type="NCBI Taxonomy" id="151895"/>
    <lineage>
        <taxon>Bacteria</taxon>
        <taxon>Pseudomonadati</taxon>
        <taxon>Bacteroidota</taxon>
        <taxon>Sphingobacteriia</taxon>
        <taxon>Sphingobacteriales</taxon>
        <taxon>Sphingobacteriaceae</taxon>
        <taxon>Pseudopedobacter</taxon>
    </lineage>
</organism>
<proteinExistence type="predicted"/>
<dbReference type="InterPro" id="IPR018060">
    <property type="entry name" value="HTH_AraC"/>
</dbReference>
<sequence length="263" mass="30721">DQLESINSDKFKPFIKILFIPAGYQVAVDFTVFELSEPALFFVNTNQFLQIVKATNQHAQLLYYNRDFYCVQIHDAEVACDGILFNNVLQMPMVSISQQNQETIANLLCHIKEELQQQDSSSEEMVRTYLKQLIIHATRLWKKDNLVKNKKLTIHTDQELFRDFGRLVEIHFREKHSVADYADLLHYAPKTLANKFNKLHLENPNDFIKNRIVLEAKRLLIYTELTVKEIAYQLGYDDPAYFNRLFAQKAGSSPALFKKNNKE</sequence>
<evidence type="ECO:0000313" key="6">
    <source>
        <dbReference type="Proteomes" id="UP000249645"/>
    </source>
</evidence>
<evidence type="ECO:0000259" key="4">
    <source>
        <dbReference type="PROSITE" id="PS01124"/>
    </source>
</evidence>
<comment type="caution">
    <text evidence="5">The sequence shown here is derived from an EMBL/GenBank/DDBJ whole genome shotgun (WGS) entry which is preliminary data.</text>
</comment>